<feature type="compositionally biased region" description="Low complexity" evidence="8">
    <location>
        <begin position="1751"/>
        <end position="1768"/>
    </location>
</feature>
<keyword evidence="4" id="KW-0964">Secreted</keyword>
<comment type="caution">
    <text evidence="11">The sequence shown here is derived from an EMBL/GenBank/DDBJ whole genome shotgun (WGS) entry which is preliminary data.</text>
</comment>
<dbReference type="Pfam" id="PF02415">
    <property type="entry name" value="Chlam_PMP"/>
    <property type="match status" value="1"/>
</dbReference>
<evidence type="ECO:0000256" key="4">
    <source>
        <dbReference type="ARBA" id="ARBA00022525"/>
    </source>
</evidence>
<feature type="region of interest" description="Disordered" evidence="8">
    <location>
        <begin position="1803"/>
        <end position="1832"/>
    </location>
</feature>
<evidence type="ECO:0000256" key="9">
    <source>
        <dbReference type="SAM" id="Phobius"/>
    </source>
</evidence>
<protein>
    <submittedName>
        <fullName evidence="11">Adhesin</fullName>
    </submittedName>
</protein>
<dbReference type="InterPro" id="IPR039448">
    <property type="entry name" value="Beta_helix"/>
</dbReference>
<feature type="compositionally biased region" description="Gly residues" evidence="8">
    <location>
        <begin position="1719"/>
        <end position="1733"/>
    </location>
</feature>
<dbReference type="SMART" id="SM00710">
    <property type="entry name" value="PbH1"/>
    <property type="match status" value="20"/>
</dbReference>
<accession>A0A8T3VIS6</accession>
<evidence type="ECO:0000313" key="11">
    <source>
        <dbReference type="EMBL" id="MBE6511043.1"/>
    </source>
</evidence>
<evidence type="ECO:0000256" key="6">
    <source>
        <dbReference type="ARBA" id="ARBA00023136"/>
    </source>
</evidence>
<evidence type="ECO:0000256" key="2">
    <source>
        <dbReference type="ARBA" id="ARBA00004442"/>
    </source>
</evidence>
<dbReference type="SUPFAM" id="SSF51126">
    <property type="entry name" value="Pectin lyase-like"/>
    <property type="match status" value="4"/>
</dbReference>
<comment type="subcellular location">
    <subcellularLocation>
        <location evidence="1">Cell envelope</location>
    </subcellularLocation>
    <subcellularLocation>
        <location evidence="2">Cell outer membrane</location>
    </subcellularLocation>
    <subcellularLocation>
        <location evidence="3">Secreted</location>
    </subcellularLocation>
</comment>
<evidence type="ECO:0000256" key="1">
    <source>
        <dbReference type="ARBA" id="ARBA00004196"/>
    </source>
</evidence>
<evidence type="ECO:0000256" key="8">
    <source>
        <dbReference type="SAM" id="MobiDB-lite"/>
    </source>
</evidence>
<feature type="domain" description="Right handed beta helix" evidence="10">
    <location>
        <begin position="342"/>
        <end position="485"/>
    </location>
</feature>
<keyword evidence="5" id="KW-0732">Signal</keyword>
<feature type="compositionally biased region" description="Gly residues" evidence="8">
    <location>
        <begin position="1741"/>
        <end position="1750"/>
    </location>
</feature>
<organism evidence="11 12">
    <name type="scientific">Methanobrevibacter millerae</name>
    <dbReference type="NCBI Taxonomy" id="230361"/>
    <lineage>
        <taxon>Archaea</taxon>
        <taxon>Methanobacteriati</taxon>
        <taxon>Methanobacteriota</taxon>
        <taxon>Methanomada group</taxon>
        <taxon>Methanobacteria</taxon>
        <taxon>Methanobacteriales</taxon>
        <taxon>Methanobacteriaceae</taxon>
        <taxon>Methanobrevibacter</taxon>
    </lineage>
</organism>
<feature type="compositionally biased region" description="Low complexity" evidence="8">
    <location>
        <begin position="1850"/>
        <end position="1870"/>
    </location>
</feature>
<keyword evidence="7" id="KW-0998">Cell outer membrane</keyword>
<feature type="region of interest" description="Disordered" evidence="8">
    <location>
        <begin position="1849"/>
        <end position="1874"/>
    </location>
</feature>
<dbReference type="InterPro" id="IPR003368">
    <property type="entry name" value="POMP_repeat"/>
</dbReference>
<feature type="transmembrane region" description="Helical" evidence="9">
    <location>
        <begin position="1886"/>
        <end position="1907"/>
    </location>
</feature>
<feature type="compositionally biased region" description="Low complexity" evidence="8">
    <location>
        <begin position="1697"/>
        <end position="1710"/>
    </location>
</feature>
<feature type="region of interest" description="Disordered" evidence="8">
    <location>
        <begin position="1672"/>
        <end position="1768"/>
    </location>
</feature>
<evidence type="ECO:0000256" key="3">
    <source>
        <dbReference type="ARBA" id="ARBA00004613"/>
    </source>
</evidence>
<dbReference type="InterPro" id="IPR011050">
    <property type="entry name" value="Pectin_lyase_fold/virulence"/>
</dbReference>
<dbReference type="Gene3D" id="2.160.20.10">
    <property type="entry name" value="Single-stranded right-handed beta-helix, Pectin lyase-like"/>
    <property type="match status" value="2"/>
</dbReference>
<evidence type="ECO:0000259" key="10">
    <source>
        <dbReference type="Pfam" id="PF13229"/>
    </source>
</evidence>
<reference evidence="11" key="1">
    <citation type="submission" date="2019-04" db="EMBL/GenBank/DDBJ databases">
        <title>Evolution of Biomass-Degrading Anaerobic Consortia Revealed by Metagenomics.</title>
        <authorList>
            <person name="Peng X."/>
        </authorList>
    </citation>
    <scope>NUCLEOTIDE SEQUENCE</scope>
    <source>
        <strain evidence="11">SIG13</strain>
    </source>
</reference>
<proteinExistence type="predicted"/>
<evidence type="ECO:0000256" key="7">
    <source>
        <dbReference type="ARBA" id="ARBA00023237"/>
    </source>
</evidence>
<sequence>MIKKRNIVISLILINILILSMSVVCASNETEINDIYSASLDDSLAIDNNNSFIESVTPKTIEITQNNYDNYFNQYTGYIKNTAGINDGDTLKIGNISNRAFVIDRQLTLIPISTNDQISNGFIHFVKGSDGSTVSNLSIINTKGILSINTQDIGSLHGIWLSDTNNITIAYNFIRIANSGGVYSIPIHNSNNNRIIYNDMSTWISSNIIMSDSSYNLISHNKIEVLSYSDVSVTNLIYFSPFGFAGRTGSALCEGNNITYNELIGFCNLPMSIIIQGIHANNKNTIVAHNTVYKGSYGINIVGDNSLVYNNTVNNSAIGINLHGNNASVVNNDVFGASQKTGIMISGGESLDAVAKGNNITFTDVSEALYVGNNAEVYNNIVNVANYGVGVRVSSNKSYIHNNKIRTSGDDAVAFLASNMLLDNNIIITNSKGVSISTSGVNRYYNNTISNNKITSDSYGIYLSGLVYNTTISSNIIETNATVGVFKDISDEESDSGSDNIINGVVYDSTALIIDDGNFYEYFDENGCFNYTFEKGKSHTVFLTFISNKNLIFEDRINVISNKMDNLLYNVTITFKGDASGSLIRDFNFMNFNKEAIILNDVSDVNVGFNNITTISDKKINSAIAVYVVGVGNDNIISGNNIYINSKSNYAYGISISSYNPYTYLYNKEFSYGFTISNNNIILITSGMAEAIFSDSIVESDVVGNTINIISDSDAYGIAAVNVIGRLYGWNVSANEIVIHSKKMAYLIENHMSNGMVIENNYFYSESNGVYGIATYMSENISINNNAFDIISGNLSNVEYDLDVIKPGNAAIYFASKNDLINITGNTFHIDVVPIKSDDSGLINISSNYHVIDDENYLVYFHDDLIDSSIVKCGDTLLLANLTKYSILNIDVPVYITNYKGFNSSVSIVLSQGSDNSSIFSMSFVNSSIALNNVSNIHIVNNTFDSGNDVISIVESFGNYLINNTFNNGLNVVEIDNSHSNFIEYNRFNVNESNNVKVITINNSHDISVENNNFTGVANDLVFIGAFNSFDNNIVDNAMIGNASDIFGIYLSNSSHNNIELNNIRLKGNSAITNQAAVYIADNSAYNDIAQNFIVTYSKNADDFAVIILSDEILSNNVRFNYLISSNGSKRANDAVLSNYLIEDNTPCEIYVSDDGSDISGDGSESNPFATLSYALKNSLNHAVIKLMKGTFIESNLNIDKNITIIALSPNVILNANNNQLFNITKRGILSIDGISIKNGFNENGGSLFINKGTLIINNSNLFNSSSYYDNSNPEFVAVDESHWESHDCSDSGMGGAILNYGTLVINNSLIHDNFAHIGGAIADFGKTVINSSVIYSNQAVHGGAIFTDSKYPLSINNSLFLDNMAIISMDYCTIRKSASSWSIEDGYRYSYNPICNLQTGTGGAIYTLTTDLNIDNSVFNHNMAWKGGAIATKYVSSSSSTKLDVDLIVNNSSFINNRVNNQTKKISSSLMDSYQYNSGYDGGAIYGAFNQFSAYNSNFTDNQAQNDGGALYVQSSNGVIDLCNFLDNRAGLSAGALFISNNFLITRSIISNNSAMYGGAITYQSYSYYDHVQDNLNIYNSTISNNFALESGGAMRVGQSNITIRNSNIYDNFAPTGSTMSSAYITSDPKRVSADVRNNWWGVDSMGKAKTADDSVYNFPNVQTGRKSNTKFSWITDDNDDAKDVNPVIPVNPDTPGSNNPIPSVNPVNTGSSTHTGGQIGRFSGGSGGGTVNGPSGIPGTSGGSGNGGSFNPLNGNSESSDSSNTISNVVPGVISIPTSDTSAENVNNNAAMQDLMDYIRSNTNSSRGSSDNMANRTSNENSMSSQNSTTYDEALTTVGLTANAMATSDSSAGSSSSASADSSSSDSSKAYELDENTKKQIDDGISTVAFVAIAVIILLLLIVGYKRRENDEEEY</sequence>
<dbReference type="GO" id="GO:0005576">
    <property type="term" value="C:extracellular region"/>
    <property type="evidence" value="ECO:0007669"/>
    <property type="project" value="UniProtKB-SubCell"/>
</dbReference>
<dbReference type="Pfam" id="PF13229">
    <property type="entry name" value="Beta_helix"/>
    <property type="match status" value="1"/>
</dbReference>
<keyword evidence="6 9" id="KW-0472">Membrane</keyword>
<gene>
    <name evidence="11" type="ORF">E7Z74_07255</name>
</gene>
<keyword evidence="9" id="KW-0812">Transmembrane</keyword>
<dbReference type="InterPro" id="IPR012334">
    <property type="entry name" value="Pectin_lyas_fold"/>
</dbReference>
<evidence type="ECO:0000256" key="5">
    <source>
        <dbReference type="ARBA" id="ARBA00022729"/>
    </source>
</evidence>
<keyword evidence="9" id="KW-1133">Transmembrane helix</keyword>
<dbReference type="Proteomes" id="UP000713479">
    <property type="component" value="Unassembled WGS sequence"/>
</dbReference>
<name>A0A8T3VIS6_9EURY</name>
<dbReference type="InterPro" id="IPR006626">
    <property type="entry name" value="PbH1"/>
</dbReference>
<evidence type="ECO:0000313" key="12">
    <source>
        <dbReference type="Proteomes" id="UP000713479"/>
    </source>
</evidence>
<dbReference type="EMBL" id="SUTF01000008">
    <property type="protein sequence ID" value="MBE6511043.1"/>
    <property type="molecule type" value="Genomic_DNA"/>
</dbReference>